<dbReference type="Proteomes" id="UP000076088">
    <property type="component" value="Chromosome"/>
</dbReference>
<protein>
    <submittedName>
        <fullName evidence="1">Uncharacterized protein</fullName>
    </submittedName>
</protein>
<reference evidence="2" key="1">
    <citation type="submission" date="2015-11" db="EMBL/GenBank/DDBJ databases">
        <title>Complete genome sequence of a polyethylene-glycol degrader Sphingopyxis macrogoltabida 203N (NBRC 111659).</title>
        <authorList>
            <person name="Yoshiyuki O."/>
            <person name="Shouta N."/>
            <person name="Nagata Y."/>
            <person name="Numata M."/>
            <person name="Tsuchikane K."/>
            <person name="Hosoyama A."/>
            <person name="Yamazoe A."/>
            <person name="Tsuda M."/>
            <person name="Fujita N."/>
            <person name="Kawai F."/>
        </authorList>
    </citation>
    <scope>NUCLEOTIDE SEQUENCE [LARGE SCALE GENOMIC DNA]</scope>
    <source>
        <strain evidence="2">203N</strain>
    </source>
</reference>
<dbReference type="KEGG" id="smaz:LH19_16400"/>
<reference evidence="1 2" key="2">
    <citation type="journal article" date="2016" name="Genome Announc.">
        <title>Complete Genome Sequence of Sphingopyxis macrogoltabida Strain 203N (NBRC 111659), a Polyethylene Glycol Degrader.</title>
        <authorList>
            <person name="Ohtsubo Y."/>
            <person name="Nonoyama S."/>
            <person name="Nagata Y."/>
            <person name="Numata M."/>
            <person name="Tsuchikane K."/>
            <person name="Hosoyama A."/>
            <person name="Yamazoe A."/>
            <person name="Tsuda M."/>
            <person name="Fujita N."/>
            <person name="Kawai F."/>
        </authorList>
    </citation>
    <scope>NUCLEOTIDE SEQUENCE [LARGE SCALE GENOMIC DNA]</scope>
    <source>
        <strain evidence="1 2">203N</strain>
    </source>
</reference>
<name>A0AAC8Z2R0_SPHMC</name>
<organism evidence="1 2">
    <name type="scientific">Sphingopyxis macrogoltabida</name>
    <name type="common">Sphingomonas macrogoltabidus</name>
    <dbReference type="NCBI Taxonomy" id="33050"/>
    <lineage>
        <taxon>Bacteria</taxon>
        <taxon>Pseudomonadati</taxon>
        <taxon>Pseudomonadota</taxon>
        <taxon>Alphaproteobacteria</taxon>
        <taxon>Sphingomonadales</taxon>
        <taxon>Sphingomonadaceae</taxon>
        <taxon>Sphingopyxis</taxon>
    </lineage>
</organism>
<keyword evidence="2" id="KW-1185">Reference proteome</keyword>
<gene>
    <name evidence="1" type="ORF">ATM17_16970</name>
</gene>
<dbReference type="RefSeq" id="WP_054730040.1">
    <property type="nucleotide sequence ID" value="NZ_CP009429.1"/>
</dbReference>
<sequence>MAEQVPVTMVNHVALEMAAAPDAVWREILSDYVEAKKFREFGTIEPLDDPAATLGGYRMRFEQDGVVDERIVHITERDDTARRLSVMADYLSVPGGMRVYATYHAREAAGGTSYAIDCHTSVKVDAPAGGDGPDLAAAVAEMTSGADVHLNAYLASIKARVEMPG</sequence>
<proteinExistence type="predicted"/>
<dbReference type="AlphaFoldDB" id="A0AAC8Z2R0"/>
<dbReference type="EMBL" id="CP013344">
    <property type="protein sequence ID" value="AMU90716.1"/>
    <property type="molecule type" value="Genomic_DNA"/>
</dbReference>
<evidence type="ECO:0000313" key="2">
    <source>
        <dbReference type="Proteomes" id="UP000076088"/>
    </source>
</evidence>
<accession>A0AAC8Z2R0</accession>
<evidence type="ECO:0000313" key="1">
    <source>
        <dbReference type="EMBL" id="AMU90716.1"/>
    </source>
</evidence>